<dbReference type="AlphaFoldDB" id="A0A437CY76"/>
<feature type="signal peptide" evidence="10">
    <location>
        <begin position="1"/>
        <end position="19"/>
    </location>
</feature>
<keyword evidence="10" id="KW-0732">Signal</keyword>
<evidence type="ECO:0000259" key="11">
    <source>
        <dbReference type="PROSITE" id="PS50853"/>
    </source>
</evidence>
<dbReference type="EMBL" id="CM012446">
    <property type="protein sequence ID" value="RVE67653.1"/>
    <property type="molecule type" value="Genomic_DNA"/>
</dbReference>
<keyword evidence="13" id="KW-1185">Reference proteome</keyword>
<feature type="compositionally biased region" description="Low complexity" evidence="8">
    <location>
        <begin position="200"/>
        <end position="217"/>
    </location>
</feature>
<dbReference type="InterPro" id="IPR013783">
    <property type="entry name" value="Ig-like_fold"/>
</dbReference>
<evidence type="ECO:0000256" key="9">
    <source>
        <dbReference type="SAM" id="Phobius"/>
    </source>
</evidence>
<evidence type="ECO:0000256" key="10">
    <source>
        <dbReference type="SAM" id="SignalP"/>
    </source>
</evidence>
<keyword evidence="4 9" id="KW-0812">Transmembrane</keyword>
<name>A0A437CY76_ORYJA</name>
<evidence type="ECO:0000256" key="3">
    <source>
        <dbReference type="ARBA" id="ARBA00022525"/>
    </source>
</evidence>
<keyword evidence="6 9" id="KW-0472">Membrane</keyword>
<evidence type="ECO:0000256" key="8">
    <source>
        <dbReference type="SAM" id="MobiDB-lite"/>
    </source>
</evidence>
<feature type="domain" description="Fibronectin type-III" evidence="11">
    <location>
        <begin position="24"/>
        <end position="115"/>
    </location>
</feature>
<feature type="chain" id="PRO_5018982393" description="Fibronectin type-III domain-containing protein" evidence="10">
    <location>
        <begin position="20"/>
        <end position="291"/>
    </location>
</feature>
<reference evidence="12 13" key="2">
    <citation type="submission" date="2019-01" db="EMBL/GenBank/DDBJ databases">
        <title>A chromosome length genome reference of the Java medaka (oryzias javanicus).</title>
        <authorList>
            <person name="Herpin A."/>
            <person name="Takehana Y."/>
            <person name="Naruse K."/>
            <person name="Ansai S."/>
            <person name="Kawaguchi M."/>
        </authorList>
    </citation>
    <scope>NUCLEOTIDE SEQUENCE [LARGE SCALE GENOMIC DNA]</scope>
    <source>
        <strain evidence="12">RS831</strain>
        <tissue evidence="12">Whole body</tissue>
    </source>
</reference>
<protein>
    <recommendedName>
        <fullName evidence="11">Fibronectin type-III domain-containing protein</fullName>
    </recommendedName>
</protein>
<evidence type="ECO:0000256" key="2">
    <source>
        <dbReference type="ARBA" id="ARBA00004613"/>
    </source>
</evidence>
<dbReference type="Gene3D" id="2.60.40.10">
    <property type="entry name" value="Immunoglobulins"/>
    <property type="match status" value="1"/>
</dbReference>
<accession>A0A437CY76</accession>
<dbReference type="PANTHER" id="PTHR14470">
    <property type="entry name" value="FIBRONECTIN TYPE III DOMAIN-CONTAINING PROTEIN"/>
    <property type="match status" value="1"/>
</dbReference>
<keyword evidence="5 9" id="KW-1133">Transmembrane helix</keyword>
<reference evidence="12 13" key="1">
    <citation type="submission" date="2018-11" db="EMBL/GenBank/DDBJ databases">
        <authorList>
            <person name="Lopez-Roques C."/>
            <person name="Donnadieu C."/>
            <person name="Bouchez O."/>
            <person name="Klopp C."/>
            <person name="Cabau C."/>
            <person name="Zahm M."/>
        </authorList>
    </citation>
    <scope>NUCLEOTIDE SEQUENCE [LARGE SCALE GENOMIC DNA]</scope>
    <source>
        <strain evidence="12">RS831</strain>
        <tissue evidence="12">Whole body</tissue>
    </source>
</reference>
<dbReference type="OrthoDB" id="5843172at2759"/>
<evidence type="ECO:0000256" key="1">
    <source>
        <dbReference type="ARBA" id="ARBA00004167"/>
    </source>
</evidence>
<evidence type="ECO:0000256" key="4">
    <source>
        <dbReference type="ARBA" id="ARBA00022692"/>
    </source>
</evidence>
<dbReference type="InterPro" id="IPR032073">
    <property type="entry name" value="FNDC5_C"/>
</dbReference>
<dbReference type="InterPro" id="IPR036116">
    <property type="entry name" value="FN3_sf"/>
</dbReference>
<dbReference type="PANTHER" id="PTHR14470:SF1">
    <property type="entry name" value="FIBRONECTIN TYPE III DOMAIN-CONTAINING PROTEIN 5"/>
    <property type="match status" value="1"/>
</dbReference>
<dbReference type="Proteomes" id="UP000283210">
    <property type="component" value="Chromosome 10"/>
</dbReference>
<organism evidence="12 13">
    <name type="scientific">Oryzias javanicus</name>
    <name type="common">Javanese ricefish</name>
    <name type="synonym">Aplocheilus javanicus</name>
    <dbReference type="NCBI Taxonomy" id="123683"/>
    <lineage>
        <taxon>Eukaryota</taxon>
        <taxon>Metazoa</taxon>
        <taxon>Chordata</taxon>
        <taxon>Craniata</taxon>
        <taxon>Vertebrata</taxon>
        <taxon>Euteleostomi</taxon>
        <taxon>Actinopterygii</taxon>
        <taxon>Neopterygii</taxon>
        <taxon>Teleostei</taxon>
        <taxon>Neoteleostei</taxon>
        <taxon>Acanthomorphata</taxon>
        <taxon>Ovalentaria</taxon>
        <taxon>Atherinomorphae</taxon>
        <taxon>Beloniformes</taxon>
        <taxon>Adrianichthyidae</taxon>
        <taxon>Oryziinae</taxon>
        <taxon>Oryzias</taxon>
    </lineage>
</organism>
<evidence type="ECO:0000256" key="5">
    <source>
        <dbReference type="ARBA" id="ARBA00022989"/>
    </source>
</evidence>
<dbReference type="GO" id="GO:0005576">
    <property type="term" value="C:extracellular region"/>
    <property type="evidence" value="ECO:0007669"/>
    <property type="project" value="UniProtKB-SubCell"/>
</dbReference>
<feature type="region of interest" description="Disordered" evidence="8">
    <location>
        <begin position="197"/>
        <end position="291"/>
    </location>
</feature>
<dbReference type="Pfam" id="PF16066">
    <property type="entry name" value="DUF4808"/>
    <property type="match status" value="1"/>
</dbReference>
<dbReference type="InterPro" id="IPR003961">
    <property type="entry name" value="FN3_dom"/>
</dbReference>
<gene>
    <name evidence="12" type="ORF">OJAV_G00105080</name>
</gene>
<dbReference type="InterPro" id="IPR052120">
    <property type="entry name" value="FNDC_type_III_4/5"/>
</dbReference>
<dbReference type="SMART" id="SM00060">
    <property type="entry name" value="FN3"/>
    <property type="match status" value="1"/>
</dbReference>
<feature type="transmembrane region" description="Helical" evidence="9">
    <location>
        <begin position="143"/>
        <end position="161"/>
    </location>
</feature>
<evidence type="ECO:0000256" key="6">
    <source>
        <dbReference type="ARBA" id="ARBA00023136"/>
    </source>
</evidence>
<sequence>MERFLLLILGCLGVSRVTADSLSPPVNVTIKEVKANFAVVSWDIPEGDPVIGFAITQQKKDVHMLRFIQEVNTTTRSCALWDLEEETDYIVHVQFISMSGTSPLSEPILFRTPKEAETQASKSKDEVTMEEVGQSSQLRAGELIIIVVVLIMWAGVIALFCRQYDIIKDNEPNNKTRTKPKTRPSAALLNTRRGGCCAVSSSPKTTTTTTGCHLSTSLRMSSGSHAAPALRRLRRRGPQDSGGRARPSRPAPVRAGIREAGPLVQAPTKPGGGAPILRRDCDKTNRRDPNQ</sequence>
<comment type="subcellular location">
    <subcellularLocation>
        <location evidence="1">Membrane</location>
        <topology evidence="1">Single-pass membrane protein</topology>
    </subcellularLocation>
    <subcellularLocation>
        <location evidence="2">Secreted</location>
    </subcellularLocation>
</comment>
<dbReference type="FunFam" id="2.60.40.10:FF:000117">
    <property type="entry name" value="Fibronectin type III domain containing 5"/>
    <property type="match status" value="1"/>
</dbReference>
<dbReference type="CDD" id="cd00063">
    <property type="entry name" value="FN3"/>
    <property type="match status" value="1"/>
</dbReference>
<dbReference type="SUPFAM" id="SSF49265">
    <property type="entry name" value="Fibronectin type III"/>
    <property type="match status" value="1"/>
</dbReference>
<keyword evidence="7" id="KW-0325">Glycoprotein</keyword>
<evidence type="ECO:0000313" key="12">
    <source>
        <dbReference type="EMBL" id="RVE67653.1"/>
    </source>
</evidence>
<feature type="compositionally biased region" description="Basic and acidic residues" evidence="8">
    <location>
        <begin position="277"/>
        <end position="291"/>
    </location>
</feature>
<proteinExistence type="predicted"/>
<dbReference type="PROSITE" id="PS50853">
    <property type="entry name" value="FN3"/>
    <property type="match status" value="1"/>
</dbReference>
<evidence type="ECO:0000256" key="7">
    <source>
        <dbReference type="ARBA" id="ARBA00023180"/>
    </source>
</evidence>
<evidence type="ECO:0000313" key="13">
    <source>
        <dbReference type="Proteomes" id="UP000283210"/>
    </source>
</evidence>
<keyword evidence="3" id="KW-0964">Secreted</keyword>
<dbReference type="GO" id="GO:0005886">
    <property type="term" value="C:plasma membrane"/>
    <property type="evidence" value="ECO:0007669"/>
    <property type="project" value="TreeGrafter"/>
</dbReference>
<dbReference type="Pfam" id="PF00041">
    <property type="entry name" value="fn3"/>
    <property type="match status" value="1"/>
</dbReference>